<accession>A0ABR2LHS1</accession>
<dbReference type="EMBL" id="JBBWWR010000019">
    <property type="protein sequence ID" value="KAK8941690.1"/>
    <property type="molecule type" value="Genomic_DNA"/>
</dbReference>
<evidence type="ECO:0000313" key="1">
    <source>
        <dbReference type="EMBL" id="KAK8941690.1"/>
    </source>
</evidence>
<reference evidence="1 2" key="1">
    <citation type="journal article" date="2022" name="Nat. Plants">
        <title>Genomes of leafy and leafless Platanthera orchids illuminate the evolution of mycoheterotrophy.</title>
        <authorList>
            <person name="Li M.H."/>
            <person name="Liu K.W."/>
            <person name="Li Z."/>
            <person name="Lu H.C."/>
            <person name="Ye Q.L."/>
            <person name="Zhang D."/>
            <person name="Wang J.Y."/>
            <person name="Li Y.F."/>
            <person name="Zhong Z.M."/>
            <person name="Liu X."/>
            <person name="Yu X."/>
            <person name="Liu D.K."/>
            <person name="Tu X.D."/>
            <person name="Liu B."/>
            <person name="Hao Y."/>
            <person name="Liao X.Y."/>
            <person name="Jiang Y.T."/>
            <person name="Sun W.H."/>
            <person name="Chen J."/>
            <person name="Chen Y.Q."/>
            <person name="Ai Y."/>
            <person name="Zhai J.W."/>
            <person name="Wu S.S."/>
            <person name="Zhou Z."/>
            <person name="Hsiao Y.Y."/>
            <person name="Wu W.L."/>
            <person name="Chen Y.Y."/>
            <person name="Lin Y.F."/>
            <person name="Hsu J.L."/>
            <person name="Li C.Y."/>
            <person name="Wang Z.W."/>
            <person name="Zhao X."/>
            <person name="Zhong W.Y."/>
            <person name="Ma X.K."/>
            <person name="Ma L."/>
            <person name="Huang J."/>
            <person name="Chen G.Z."/>
            <person name="Huang M.Z."/>
            <person name="Huang L."/>
            <person name="Peng D.H."/>
            <person name="Luo Y.B."/>
            <person name="Zou S.Q."/>
            <person name="Chen S.P."/>
            <person name="Lan S."/>
            <person name="Tsai W.C."/>
            <person name="Van de Peer Y."/>
            <person name="Liu Z.J."/>
        </authorList>
    </citation>
    <scope>NUCLEOTIDE SEQUENCE [LARGE SCALE GENOMIC DNA]</scope>
    <source>
        <strain evidence="1">Lor288</strain>
    </source>
</reference>
<name>A0ABR2LHS1_9ASPA</name>
<keyword evidence="2" id="KW-1185">Reference proteome</keyword>
<evidence type="ECO:0000313" key="2">
    <source>
        <dbReference type="Proteomes" id="UP001412067"/>
    </source>
</evidence>
<dbReference type="Proteomes" id="UP001412067">
    <property type="component" value="Unassembled WGS sequence"/>
</dbReference>
<organism evidence="1 2">
    <name type="scientific">Platanthera guangdongensis</name>
    <dbReference type="NCBI Taxonomy" id="2320717"/>
    <lineage>
        <taxon>Eukaryota</taxon>
        <taxon>Viridiplantae</taxon>
        <taxon>Streptophyta</taxon>
        <taxon>Embryophyta</taxon>
        <taxon>Tracheophyta</taxon>
        <taxon>Spermatophyta</taxon>
        <taxon>Magnoliopsida</taxon>
        <taxon>Liliopsida</taxon>
        <taxon>Asparagales</taxon>
        <taxon>Orchidaceae</taxon>
        <taxon>Orchidoideae</taxon>
        <taxon>Orchideae</taxon>
        <taxon>Orchidinae</taxon>
        <taxon>Platanthera</taxon>
    </lineage>
</organism>
<sequence length="97" mass="10434">MRRSSKRPTAFALSPANLPPVKSLTLALPPLLSFSTSSIPSIPPPKPIASACTILPNPKSSLFSDDPSKPLSVHLIRFCDFNPLVLILKPYPASYPP</sequence>
<protein>
    <submittedName>
        <fullName evidence="1">Uncharacterized protein</fullName>
    </submittedName>
</protein>
<gene>
    <name evidence="1" type="ORF">KSP40_PGU012754</name>
</gene>
<comment type="caution">
    <text evidence="1">The sequence shown here is derived from an EMBL/GenBank/DDBJ whole genome shotgun (WGS) entry which is preliminary data.</text>
</comment>
<proteinExistence type="predicted"/>